<dbReference type="RefSeq" id="WP_112481556.1">
    <property type="nucleotide sequence ID" value="NZ_JAIWZC010000001.1"/>
</dbReference>
<organism evidence="5 6">
    <name type="scientific">Enterocloster clostridioformis</name>
    <dbReference type="NCBI Taxonomy" id="1531"/>
    <lineage>
        <taxon>Bacteria</taxon>
        <taxon>Bacillati</taxon>
        <taxon>Bacillota</taxon>
        <taxon>Clostridia</taxon>
        <taxon>Lachnospirales</taxon>
        <taxon>Lachnospiraceae</taxon>
        <taxon>Enterocloster</taxon>
    </lineage>
</organism>
<evidence type="ECO:0000256" key="3">
    <source>
        <dbReference type="SAM" id="MobiDB-lite"/>
    </source>
</evidence>
<dbReference type="InterPro" id="IPR005053">
    <property type="entry name" value="MobA_MobL"/>
</dbReference>
<accession>A0A2X2TJT0</accession>
<feature type="domain" description="MobA/MobL protein" evidence="4">
    <location>
        <begin position="34"/>
        <end position="286"/>
    </location>
</feature>
<dbReference type="EMBL" id="UAVW01000001">
    <property type="protein sequence ID" value="SQB04608.1"/>
    <property type="molecule type" value="Genomic_DNA"/>
</dbReference>
<evidence type="ECO:0000313" key="6">
    <source>
        <dbReference type="Proteomes" id="UP000251853"/>
    </source>
</evidence>
<evidence type="ECO:0000259" key="4">
    <source>
        <dbReference type="Pfam" id="PF03389"/>
    </source>
</evidence>
<dbReference type="Pfam" id="PF03389">
    <property type="entry name" value="MobA_MobL"/>
    <property type="match status" value="1"/>
</dbReference>
<evidence type="ECO:0000256" key="2">
    <source>
        <dbReference type="ARBA" id="ARBA00022971"/>
    </source>
</evidence>
<proteinExistence type="inferred from homology"/>
<dbReference type="Proteomes" id="UP000251853">
    <property type="component" value="Unassembled WGS sequence"/>
</dbReference>
<feature type="region of interest" description="Disordered" evidence="3">
    <location>
        <begin position="516"/>
        <end position="539"/>
    </location>
</feature>
<dbReference type="Gene3D" id="3.30.930.30">
    <property type="match status" value="1"/>
</dbReference>
<keyword evidence="2" id="KW-0184">Conjugation</keyword>
<keyword evidence="6" id="KW-1185">Reference proteome</keyword>
<protein>
    <submittedName>
        <fullName evidence="5">Plasmid mobilization system relaxase</fullName>
    </submittedName>
</protein>
<reference evidence="5 6" key="1">
    <citation type="submission" date="2018-06" db="EMBL/GenBank/DDBJ databases">
        <authorList>
            <consortium name="Pathogen Informatics"/>
            <person name="Doyle S."/>
        </authorList>
    </citation>
    <scope>NUCLEOTIDE SEQUENCE [LARGE SCALE GENOMIC DNA]</scope>
    <source>
        <strain evidence="5 6">NCTC11224</strain>
    </source>
</reference>
<feature type="region of interest" description="Disordered" evidence="3">
    <location>
        <begin position="109"/>
        <end position="129"/>
    </location>
</feature>
<gene>
    <name evidence="5" type="primary">mobA_1</name>
    <name evidence="5" type="ORF">NCTC11224_01026</name>
</gene>
<name>A0A2X2TJT0_9FIRM</name>
<comment type="similarity">
    <text evidence="1">Belongs to the MobA/MobL family.</text>
</comment>
<evidence type="ECO:0000256" key="1">
    <source>
        <dbReference type="ARBA" id="ARBA00010873"/>
    </source>
</evidence>
<sequence length="539" mass="62970">MCGLRRFPSFKLFPLSYNPNTTRPKTHSAIRHKLPPNAPDTFKDRSVLWNGVELAEKSGNAQLAREIEIALPKELTLEQQIALTRVYIQQTFVAVGMCADFAIHNPPVTDSKHRPIDSEGNPSNDPDKMIFRNPHAHIMLTMRSLDKQGQWQPKSQKNYICRNGNQEKSIPAPEMKQAELEGWCKQYQYKVGKKKIWLTEESATKKDLKRINKNPKSECVQNSAMAEWNSKDSFFRWRESWASMCNQALRDNNINQQIDHRSYEEQSINKVASVHLGSSAYQMEKRGEHTDLGNLNREITEDNQFLSEIEERIKRMEEMETEHLNQINAKLEGLRSKYIAYAYERLTLSAAVSTTENQKSNEAVIAKTYAESMEQVTVALENFLKSLDLKKQELELCSPLQVKKRKELIEEIARTEIEIQSLYDRREKIFKAYKADPSDPIFPEFIETKKHRIAFLRSEQSKINTEFWQLVEDNKERLKELRNLRYVNRNQWENFTKGKLKEHYQKNFNQSTWEKAKAQAPDISEVEGTGIRNNKSHRR</sequence>
<evidence type="ECO:0000313" key="5">
    <source>
        <dbReference type="EMBL" id="SQB04608.1"/>
    </source>
</evidence>
<dbReference type="AlphaFoldDB" id="A0A2X2TJT0"/>